<keyword evidence="3" id="KW-1185">Reference proteome</keyword>
<feature type="region of interest" description="Disordered" evidence="1">
    <location>
        <begin position="30"/>
        <end position="75"/>
    </location>
</feature>
<sequence>MLRTRAILLPAFGRRPVILGLPKHPSKYFPHFVTNAPRNREPEKPEDSDTKSGNKTSQASSETPRDPEYEATRSEYESQVVGYYGPLYRPSDEKLEKDPILAQRFWAETYAKLVEKERQVLALQGENRCLQMDLRREKSRYEAVRMNLDNLSKLSDKIGGENAALRADIKRALEFAESFYRRFYV</sequence>
<comment type="caution">
    <text evidence="2">The sequence shown here is derived from an EMBL/GenBank/DDBJ whole genome shotgun (WGS) entry which is preliminary data.</text>
</comment>
<dbReference type="Proteomes" id="UP001148614">
    <property type="component" value="Unassembled WGS sequence"/>
</dbReference>
<organism evidence="2 3">
    <name type="scientific">Xylaria arbuscula</name>
    <dbReference type="NCBI Taxonomy" id="114810"/>
    <lineage>
        <taxon>Eukaryota</taxon>
        <taxon>Fungi</taxon>
        <taxon>Dikarya</taxon>
        <taxon>Ascomycota</taxon>
        <taxon>Pezizomycotina</taxon>
        <taxon>Sordariomycetes</taxon>
        <taxon>Xylariomycetidae</taxon>
        <taxon>Xylariales</taxon>
        <taxon>Xylariaceae</taxon>
        <taxon>Xylaria</taxon>
    </lineage>
</organism>
<protein>
    <submittedName>
        <fullName evidence="2">Uncharacterized protein</fullName>
    </submittedName>
</protein>
<evidence type="ECO:0000256" key="1">
    <source>
        <dbReference type="SAM" id="MobiDB-lite"/>
    </source>
</evidence>
<accession>A0A9W8N9X0</accession>
<feature type="compositionally biased region" description="Basic and acidic residues" evidence="1">
    <location>
        <begin position="38"/>
        <end position="52"/>
    </location>
</feature>
<name>A0A9W8N9X0_9PEZI</name>
<dbReference type="AlphaFoldDB" id="A0A9W8N9X0"/>
<gene>
    <name evidence="2" type="ORF">NPX13_g7478</name>
</gene>
<feature type="compositionally biased region" description="Polar residues" evidence="1">
    <location>
        <begin position="53"/>
        <end position="62"/>
    </location>
</feature>
<evidence type="ECO:0000313" key="3">
    <source>
        <dbReference type="Proteomes" id="UP001148614"/>
    </source>
</evidence>
<feature type="compositionally biased region" description="Basic and acidic residues" evidence="1">
    <location>
        <begin position="63"/>
        <end position="75"/>
    </location>
</feature>
<evidence type="ECO:0000313" key="2">
    <source>
        <dbReference type="EMBL" id="KAJ3565512.1"/>
    </source>
</evidence>
<proteinExistence type="predicted"/>
<dbReference type="EMBL" id="JANPWZ010001477">
    <property type="protein sequence ID" value="KAJ3565512.1"/>
    <property type="molecule type" value="Genomic_DNA"/>
</dbReference>
<reference evidence="2" key="1">
    <citation type="submission" date="2022-07" db="EMBL/GenBank/DDBJ databases">
        <title>Genome Sequence of Xylaria arbuscula.</title>
        <authorList>
            <person name="Buettner E."/>
        </authorList>
    </citation>
    <scope>NUCLEOTIDE SEQUENCE</scope>
    <source>
        <strain evidence="2">VT107</strain>
    </source>
</reference>